<gene>
    <name evidence="2" type="ORF">CVIRNUC_002444</name>
</gene>
<keyword evidence="1" id="KW-1133">Transmembrane helix</keyword>
<sequence length="74" mass="8231">MAGGDYPKGVWSPSGGWYPDPIHWKRNTGLAILGTAVTGYLVFRQSAKLEKRYNAPALPIPSAMWSKVPEREEE</sequence>
<keyword evidence="1" id="KW-0472">Membrane</keyword>
<accession>A0AAV1HXN9</accession>
<comment type="caution">
    <text evidence="2">The sequence shown here is derived from an EMBL/GenBank/DDBJ whole genome shotgun (WGS) entry which is preliminary data.</text>
</comment>
<name>A0AAV1HXN9_9CHLO</name>
<keyword evidence="3" id="KW-1185">Reference proteome</keyword>
<evidence type="ECO:0000313" key="2">
    <source>
        <dbReference type="EMBL" id="CAK0756308.1"/>
    </source>
</evidence>
<reference evidence="2 3" key="1">
    <citation type="submission" date="2023-10" db="EMBL/GenBank/DDBJ databases">
        <authorList>
            <person name="Maclean D."/>
            <person name="Macfadyen A."/>
        </authorList>
    </citation>
    <scope>NUCLEOTIDE SEQUENCE [LARGE SCALE GENOMIC DNA]</scope>
</reference>
<dbReference type="Proteomes" id="UP001314263">
    <property type="component" value="Unassembled WGS sequence"/>
</dbReference>
<keyword evidence="1" id="KW-0812">Transmembrane</keyword>
<dbReference type="PANTHER" id="PTHR34286:SF1">
    <property type="entry name" value="TRANSMEMBRANE PROTEIN"/>
    <property type="match status" value="1"/>
</dbReference>
<proteinExistence type="predicted"/>
<evidence type="ECO:0000256" key="1">
    <source>
        <dbReference type="SAM" id="Phobius"/>
    </source>
</evidence>
<dbReference type="PANTHER" id="PTHR34286">
    <property type="entry name" value="TRANSMEMBRANE PROTEIN"/>
    <property type="match status" value="1"/>
</dbReference>
<organism evidence="2 3">
    <name type="scientific">Coccomyxa viridis</name>
    <dbReference type="NCBI Taxonomy" id="1274662"/>
    <lineage>
        <taxon>Eukaryota</taxon>
        <taxon>Viridiplantae</taxon>
        <taxon>Chlorophyta</taxon>
        <taxon>core chlorophytes</taxon>
        <taxon>Trebouxiophyceae</taxon>
        <taxon>Trebouxiophyceae incertae sedis</taxon>
        <taxon>Coccomyxaceae</taxon>
        <taxon>Coccomyxa</taxon>
    </lineage>
</organism>
<evidence type="ECO:0000313" key="3">
    <source>
        <dbReference type="Proteomes" id="UP001314263"/>
    </source>
</evidence>
<dbReference type="EMBL" id="CAUYUE010000003">
    <property type="protein sequence ID" value="CAK0756308.1"/>
    <property type="molecule type" value="Genomic_DNA"/>
</dbReference>
<dbReference type="AlphaFoldDB" id="A0AAV1HXN9"/>
<protein>
    <submittedName>
        <fullName evidence="2">Uncharacterized protein</fullName>
    </submittedName>
</protein>
<feature type="transmembrane region" description="Helical" evidence="1">
    <location>
        <begin position="24"/>
        <end position="43"/>
    </location>
</feature>